<dbReference type="PROSITE" id="PS51755">
    <property type="entry name" value="OMPR_PHOB"/>
    <property type="match status" value="1"/>
</dbReference>
<accession>A0A8J3LCC3</accession>
<dbReference type="PROSITE" id="PS50837">
    <property type="entry name" value="NACHT"/>
    <property type="match status" value="1"/>
</dbReference>
<dbReference type="SUPFAM" id="SSF46894">
    <property type="entry name" value="C-terminal effector domain of the bipartite response regulators"/>
    <property type="match status" value="1"/>
</dbReference>
<name>A0A8J3LCC3_9ACTN</name>
<dbReference type="GO" id="GO:0006355">
    <property type="term" value="P:regulation of DNA-templated transcription"/>
    <property type="evidence" value="ECO:0007669"/>
    <property type="project" value="InterPro"/>
</dbReference>
<dbReference type="Gene3D" id="3.40.50.300">
    <property type="entry name" value="P-loop containing nucleotide triphosphate hydrolases"/>
    <property type="match status" value="1"/>
</dbReference>
<dbReference type="SUPFAM" id="SSF52540">
    <property type="entry name" value="P-loop containing nucleoside triphosphate hydrolases"/>
    <property type="match status" value="1"/>
</dbReference>
<dbReference type="GO" id="GO:0003677">
    <property type="term" value="F:DNA binding"/>
    <property type="evidence" value="ECO:0007669"/>
    <property type="project" value="UniProtKB-UniRule"/>
</dbReference>
<feature type="domain" description="NACHT" evidence="6">
    <location>
        <begin position="303"/>
        <end position="448"/>
    </location>
</feature>
<dbReference type="CDD" id="cd15831">
    <property type="entry name" value="BTAD"/>
    <property type="match status" value="1"/>
</dbReference>
<dbReference type="PANTHER" id="PTHR35807:SF1">
    <property type="entry name" value="TRANSCRIPTIONAL REGULATOR REDD"/>
    <property type="match status" value="1"/>
</dbReference>
<dbReference type="SMART" id="SM01043">
    <property type="entry name" value="BTAD"/>
    <property type="match status" value="1"/>
</dbReference>
<dbReference type="InterPro" id="IPR041664">
    <property type="entry name" value="AAA_16"/>
</dbReference>
<evidence type="ECO:0000313" key="8">
    <source>
        <dbReference type="EMBL" id="GIG12055.1"/>
    </source>
</evidence>
<evidence type="ECO:0000313" key="9">
    <source>
        <dbReference type="Proteomes" id="UP000660339"/>
    </source>
</evidence>
<gene>
    <name evidence="8" type="ORF">Cme02nite_03870</name>
</gene>
<evidence type="ECO:0000259" key="6">
    <source>
        <dbReference type="PROSITE" id="PS50837"/>
    </source>
</evidence>
<keyword evidence="4" id="KW-0804">Transcription</keyword>
<evidence type="ECO:0000256" key="4">
    <source>
        <dbReference type="ARBA" id="ARBA00023163"/>
    </source>
</evidence>
<organism evidence="8 9">
    <name type="scientific">Catellatospora methionotrophica</name>
    <dbReference type="NCBI Taxonomy" id="121620"/>
    <lineage>
        <taxon>Bacteria</taxon>
        <taxon>Bacillati</taxon>
        <taxon>Actinomycetota</taxon>
        <taxon>Actinomycetes</taxon>
        <taxon>Micromonosporales</taxon>
        <taxon>Micromonosporaceae</taxon>
        <taxon>Catellatospora</taxon>
    </lineage>
</organism>
<dbReference type="EMBL" id="BONJ01000001">
    <property type="protein sequence ID" value="GIG12055.1"/>
    <property type="molecule type" value="Genomic_DNA"/>
</dbReference>
<protein>
    <recommendedName>
        <fullName evidence="10">Transcriptional regulator</fullName>
    </recommendedName>
</protein>
<dbReference type="InterPro" id="IPR019734">
    <property type="entry name" value="TPR_rpt"/>
</dbReference>
<feature type="domain" description="OmpR/PhoB-type" evidence="7">
    <location>
        <begin position="1"/>
        <end position="106"/>
    </location>
</feature>
<proteinExistence type="inferred from homology"/>
<keyword evidence="3 5" id="KW-0238">DNA-binding</keyword>
<dbReference type="InterPro" id="IPR005158">
    <property type="entry name" value="BTAD"/>
</dbReference>
<dbReference type="Proteomes" id="UP000660339">
    <property type="component" value="Unassembled WGS sequence"/>
</dbReference>
<keyword evidence="9" id="KW-1185">Reference proteome</keyword>
<reference evidence="8" key="1">
    <citation type="submission" date="2021-01" db="EMBL/GenBank/DDBJ databases">
        <title>Whole genome shotgun sequence of Catellatospora methionotrophica NBRC 14553.</title>
        <authorList>
            <person name="Komaki H."/>
            <person name="Tamura T."/>
        </authorList>
    </citation>
    <scope>NUCLEOTIDE SEQUENCE</scope>
    <source>
        <strain evidence="8">NBRC 14553</strain>
    </source>
</reference>
<dbReference type="InterPro" id="IPR007111">
    <property type="entry name" value="NACHT_NTPase"/>
</dbReference>
<evidence type="ECO:0000259" key="7">
    <source>
        <dbReference type="PROSITE" id="PS51755"/>
    </source>
</evidence>
<dbReference type="SUPFAM" id="SSF48452">
    <property type="entry name" value="TPR-like"/>
    <property type="match status" value="2"/>
</dbReference>
<dbReference type="InterPro" id="IPR011990">
    <property type="entry name" value="TPR-like_helical_dom_sf"/>
</dbReference>
<dbReference type="Pfam" id="PF00486">
    <property type="entry name" value="Trans_reg_C"/>
    <property type="match status" value="1"/>
</dbReference>
<dbReference type="SMART" id="SM00382">
    <property type="entry name" value="AAA"/>
    <property type="match status" value="1"/>
</dbReference>
<dbReference type="Gene3D" id="1.25.40.10">
    <property type="entry name" value="Tetratricopeptide repeat domain"/>
    <property type="match status" value="2"/>
</dbReference>
<dbReference type="InterPro" id="IPR036388">
    <property type="entry name" value="WH-like_DNA-bd_sf"/>
</dbReference>
<evidence type="ECO:0008006" key="10">
    <source>
        <dbReference type="Google" id="ProtNLM"/>
    </source>
</evidence>
<dbReference type="SMART" id="SM00862">
    <property type="entry name" value="Trans_reg_C"/>
    <property type="match status" value="1"/>
</dbReference>
<dbReference type="GO" id="GO:0000160">
    <property type="term" value="P:phosphorelay signal transduction system"/>
    <property type="evidence" value="ECO:0007669"/>
    <property type="project" value="InterPro"/>
</dbReference>
<dbReference type="RefSeq" id="WP_166380386.1">
    <property type="nucleotide sequence ID" value="NZ_BAAATT010000011.1"/>
</dbReference>
<dbReference type="PANTHER" id="PTHR35807">
    <property type="entry name" value="TRANSCRIPTIONAL REGULATOR REDD-RELATED"/>
    <property type="match status" value="1"/>
</dbReference>
<dbReference type="Pfam" id="PF13191">
    <property type="entry name" value="AAA_16"/>
    <property type="match status" value="1"/>
</dbReference>
<feature type="DNA-binding region" description="OmpR/PhoB-type" evidence="5">
    <location>
        <begin position="1"/>
        <end position="106"/>
    </location>
</feature>
<dbReference type="InterPro" id="IPR001867">
    <property type="entry name" value="OmpR/PhoB-type_DNA-bd"/>
</dbReference>
<comment type="caution">
    <text evidence="8">The sequence shown here is derived from an EMBL/GenBank/DDBJ whole genome shotgun (WGS) entry which is preliminary data.</text>
</comment>
<sequence>MTGPHAAARLRLGVLGRLQVWRDGQQASIGSGRQRALLTLLLIRPDHFASAGWLAEALWDGAPPPSAETTLRTHIAGLRRVLEPGRTADAGPRVLVSRDGGYQLVVGADDVDVTRFETLTRRAATAHAAGDPVTAEREWAAALGLWRGDPLPDTAGLAAAQPEVARLSGLRLQAVEGRLVAAVDAGGHVRVLAELQAFVAEHPLREAARAQLMVALYRGGRQAEALALYTQAHELLSGEYGLDPGERLRAAHLAILTQSPSLDASPGGAARPVPPPSDALPGRAAELAALAVAVAGARGGAGRGALVVGEAGMGKTTLVTRAAAAAARDGVPVVWARCPAVGQAPPFWVWIQVVRELATVPGAGEAAAAGALAALGTRAPEQASADPAARFRLYEAVAGLIDAASREHGLLVVLDDLHAADPDSLLLLRYLAGALAPTRALLTATSRPYEHDPDLVAAVAELSRTPGFARLDLAGLAGAALAALVRRESGADPSPEALAALAGRTGGNPFFAIELLRHGGAGELPPTVRDTLRLRLDAVPGPARDHLDVLGVAGHDLAVPLLAAVLGVSAAEAAGALLGAYAAGLVVETAPGRVGFAHPLFAEVGYAVLAPPRRAALHARLAATLERLGGAAPAEIAYHFGHAAGLGHTDDHLRWLLRAADAATRRLAYQDAAAHLDVAATLLAGQRGTAGEELAVQLRRAALLQVTVGIGSDAVDRVCVRARELLGQSPPGADLAAARWMLGELAANRAEYAICAELAAPLADDAAPLHRAAGSYLLGAACYFQGRLAEAEDHLTRSARLLSGMDPRTLSREVAHRPALAAYNFRALVRSLRGDRAAAEADLAAAVALADRLDDPYGRANARLYAAWLEWQELDAPRGHAAALRFRDLGVAYGMPHFVTTAQLFAAWAAVYAGDLTQAPQMRTAYEDLYRLGLRATRTLSLGAMANAHLAAGDRDGAARLAQQGLDLAEQTGERVFLAELLRARALATGDVPGLAAAAAVAAEQGARLLAARVAAVSPPC</sequence>
<evidence type="ECO:0000256" key="3">
    <source>
        <dbReference type="ARBA" id="ARBA00023125"/>
    </source>
</evidence>
<evidence type="ECO:0000256" key="1">
    <source>
        <dbReference type="ARBA" id="ARBA00005820"/>
    </source>
</evidence>
<keyword evidence="2" id="KW-0805">Transcription regulation</keyword>
<dbReference type="InterPro" id="IPR003593">
    <property type="entry name" value="AAA+_ATPase"/>
</dbReference>
<dbReference type="InterPro" id="IPR016032">
    <property type="entry name" value="Sig_transdc_resp-reg_C-effctor"/>
</dbReference>
<dbReference type="Gene3D" id="1.10.10.10">
    <property type="entry name" value="Winged helix-like DNA-binding domain superfamily/Winged helix DNA-binding domain"/>
    <property type="match status" value="1"/>
</dbReference>
<dbReference type="AlphaFoldDB" id="A0A8J3LCC3"/>
<dbReference type="InterPro" id="IPR027417">
    <property type="entry name" value="P-loop_NTPase"/>
</dbReference>
<dbReference type="InterPro" id="IPR051677">
    <property type="entry name" value="AfsR-DnrI-RedD_regulator"/>
</dbReference>
<comment type="similarity">
    <text evidence="1">Belongs to the AfsR/DnrI/RedD regulatory family.</text>
</comment>
<evidence type="ECO:0000256" key="2">
    <source>
        <dbReference type="ARBA" id="ARBA00023015"/>
    </source>
</evidence>
<evidence type="ECO:0000256" key="5">
    <source>
        <dbReference type="PROSITE-ProRule" id="PRU01091"/>
    </source>
</evidence>
<dbReference type="Pfam" id="PF03704">
    <property type="entry name" value="BTAD"/>
    <property type="match status" value="1"/>
</dbReference>
<dbReference type="SMART" id="SM00028">
    <property type="entry name" value="TPR"/>
    <property type="match status" value="5"/>
</dbReference>